<gene>
    <name evidence="1" type="ORF">LCGC14_1056160</name>
</gene>
<proteinExistence type="predicted"/>
<organism evidence="1">
    <name type="scientific">marine sediment metagenome</name>
    <dbReference type="NCBI Taxonomy" id="412755"/>
    <lineage>
        <taxon>unclassified sequences</taxon>
        <taxon>metagenomes</taxon>
        <taxon>ecological metagenomes</taxon>
    </lineage>
</organism>
<evidence type="ECO:0000313" key="1">
    <source>
        <dbReference type="EMBL" id="KKN08498.1"/>
    </source>
</evidence>
<sequence>MWVINNKDSRGYYQAGYYKPDGTFYIHDAYPTVDEAELKVAFLNGGVYSEDAVTHLQEIAMHLENISIKGQVH</sequence>
<name>A0A0F9QTF8_9ZZZZ</name>
<protein>
    <submittedName>
        <fullName evidence="1">Uncharacterized protein</fullName>
    </submittedName>
</protein>
<dbReference type="AlphaFoldDB" id="A0A0F9QTF8"/>
<accession>A0A0F9QTF8</accession>
<dbReference type="EMBL" id="LAZR01004450">
    <property type="protein sequence ID" value="KKN08498.1"/>
    <property type="molecule type" value="Genomic_DNA"/>
</dbReference>
<reference evidence="1" key="1">
    <citation type="journal article" date="2015" name="Nature">
        <title>Complex archaea that bridge the gap between prokaryotes and eukaryotes.</title>
        <authorList>
            <person name="Spang A."/>
            <person name="Saw J.H."/>
            <person name="Jorgensen S.L."/>
            <person name="Zaremba-Niedzwiedzka K."/>
            <person name="Martijn J."/>
            <person name="Lind A.E."/>
            <person name="van Eijk R."/>
            <person name="Schleper C."/>
            <person name="Guy L."/>
            <person name="Ettema T.J."/>
        </authorList>
    </citation>
    <scope>NUCLEOTIDE SEQUENCE</scope>
</reference>
<comment type="caution">
    <text evidence="1">The sequence shown here is derived from an EMBL/GenBank/DDBJ whole genome shotgun (WGS) entry which is preliminary data.</text>
</comment>